<keyword evidence="3" id="KW-1185">Reference proteome</keyword>
<comment type="caution">
    <text evidence="2">The sequence shown here is derived from an EMBL/GenBank/DDBJ whole genome shotgun (WGS) entry which is preliminary data.</text>
</comment>
<evidence type="ECO:0000313" key="2">
    <source>
        <dbReference type="EMBL" id="RDW84012.1"/>
    </source>
</evidence>
<evidence type="ECO:0000256" key="1">
    <source>
        <dbReference type="SAM" id="MobiDB-lite"/>
    </source>
</evidence>
<dbReference type="RefSeq" id="XP_026605350.1">
    <property type="nucleotide sequence ID" value="XM_026746354.1"/>
</dbReference>
<gene>
    <name evidence="2" type="ORF">DSM5745_04338</name>
</gene>
<name>A0A3D8SCE1_9EURO</name>
<evidence type="ECO:0000313" key="3">
    <source>
        <dbReference type="Proteomes" id="UP000256690"/>
    </source>
</evidence>
<feature type="compositionally biased region" description="Low complexity" evidence="1">
    <location>
        <begin position="118"/>
        <end position="142"/>
    </location>
</feature>
<protein>
    <submittedName>
        <fullName evidence="2">Uncharacterized protein</fullName>
    </submittedName>
</protein>
<accession>A0A3D8SCE1</accession>
<sequence>MSSPKACYIGDLNKEDLLFALWENSQTASCLNKTTYIKPPTYSREEALRQAKEFNWYIIWLFGRPIMANLAGDYSDSGEYNDYRGSNLMFHEVVELVRRKAKANTTSEADGDVKDVAPAHPAASAASAAPVTDSSTSKPSEH</sequence>
<proteinExistence type="predicted"/>
<dbReference type="AlphaFoldDB" id="A0A3D8SCE1"/>
<dbReference type="Proteomes" id="UP000256690">
    <property type="component" value="Unassembled WGS sequence"/>
</dbReference>
<dbReference type="GeneID" id="38114708"/>
<feature type="region of interest" description="Disordered" evidence="1">
    <location>
        <begin position="101"/>
        <end position="142"/>
    </location>
</feature>
<reference evidence="2 3" key="1">
    <citation type="journal article" date="2018" name="IMA Fungus">
        <title>IMA Genome-F 9: Draft genome sequence of Annulohypoxylon stygium, Aspergillus mulundensis, Berkeleyomyces basicola (syn. Thielaviopsis basicola), Ceratocystis smalleyi, two Cercospora beticola strains, Coleophoma cylindrospora, Fusarium fracticaudum, Phialophora cf. hyalina, and Morchella septimelata.</title>
        <authorList>
            <person name="Wingfield B.D."/>
            <person name="Bills G.F."/>
            <person name="Dong Y."/>
            <person name="Huang W."/>
            <person name="Nel W.J."/>
            <person name="Swalarsk-Parry B.S."/>
            <person name="Vaghefi N."/>
            <person name="Wilken P.M."/>
            <person name="An Z."/>
            <person name="de Beer Z.W."/>
            <person name="De Vos L."/>
            <person name="Chen L."/>
            <person name="Duong T.A."/>
            <person name="Gao Y."/>
            <person name="Hammerbacher A."/>
            <person name="Kikkert J.R."/>
            <person name="Li Y."/>
            <person name="Li H."/>
            <person name="Li K."/>
            <person name="Li Q."/>
            <person name="Liu X."/>
            <person name="Ma X."/>
            <person name="Naidoo K."/>
            <person name="Pethybridge S.J."/>
            <person name="Sun J."/>
            <person name="Steenkamp E.T."/>
            <person name="van der Nest M.A."/>
            <person name="van Wyk S."/>
            <person name="Wingfield M.J."/>
            <person name="Xiong C."/>
            <person name="Yue Q."/>
            <person name="Zhang X."/>
        </authorList>
    </citation>
    <scope>NUCLEOTIDE SEQUENCE [LARGE SCALE GENOMIC DNA]</scope>
    <source>
        <strain evidence="2 3">DSM 5745</strain>
    </source>
</reference>
<organism evidence="2 3">
    <name type="scientific">Aspergillus mulundensis</name>
    <dbReference type="NCBI Taxonomy" id="1810919"/>
    <lineage>
        <taxon>Eukaryota</taxon>
        <taxon>Fungi</taxon>
        <taxon>Dikarya</taxon>
        <taxon>Ascomycota</taxon>
        <taxon>Pezizomycotina</taxon>
        <taxon>Eurotiomycetes</taxon>
        <taxon>Eurotiomycetidae</taxon>
        <taxon>Eurotiales</taxon>
        <taxon>Aspergillaceae</taxon>
        <taxon>Aspergillus</taxon>
        <taxon>Aspergillus subgen. Nidulantes</taxon>
    </lineage>
</organism>
<dbReference type="EMBL" id="PVWQ01000004">
    <property type="protein sequence ID" value="RDW84012.1"/>
    <property type="molecule type" value="Genomic_DNA"/>
</dbReference>